<dbReference type="EMBL" id="CP117167">
    <property type="protein sequence ID" value="WCT11587.1"/>
    <property type="molecule type" value="Genomic_DNA"/>
</dbReference>
<reference evidence="1 2" key="1">
    <citation type="submission" date="2023-02" db="EMBL/GenBank/DDBJ databases">
        <title>Genome sequence of Mucilaginibacter jinjuensis strain KACC 16571.</title>
        <authorList>
            <person name="Kim S."/>
            <person name="Heo J."/>
            <person name="Kwon S.-W."/>
        </authorList>
    </citation>
    <scope>NUCLEOTIDE SEQUENCE [LARGE SCALE GENOMIC DNA]</scope>
    <source>
        <strain evidence="1 2">KACC 16571</strain>
    </source>
</reference>
<name>A0ABY7T8N8_9SPHI</name>
<keyword evidence="2" id="KW-1185">Reference proteome</keyword>
<proteinExistence type="predicted"/>
<dbReference type="RefSeq" id="WP_273629776.1">
    <property type="nucleotide sequence ID" value="NZ_CP117167.1"/>
</dbReference>
<sequence>MAIKKAWHTPEVIIIATNNVNGGGPNPTFHEGASQHITKVNAPHSVIAVSPATFNSYVS</sequence>
<organism evidence="1 2">
    <name type="scientific">Mucilaginibacter jinjuensis</name>
    <dbReference type="NCBI Taxonomy" id="1176721"/>
    <lineage>
        <taxon>Bacteria</taxon>
        <taxon>Pseudomonadati</taxon>
        <taxon>Bacteroidota</taxon>
        <taxon>Sphingobacteriia</taxon>
        <taxon>Sphingobacteriales</taxon>
        <taxon>Sphingobacteriaceae</taxon>
        <taxon>Mucilaginibacter</taxon>
    </lineage>
</organism>
<dbReference type="Proteomes" id="UP001216139">
    <property type="component" value="Chromosome"/>
</dbReference>
<protein>
    <submittedName>
        <fullName evidence="1">Uncharacterized protein</fullName>
    </submittedName>
</protein>
<evidence type="ECO:0000313" key="2">
    <source>
        <dbReference type="Proteomes" id="UP001216139"/>
    </source>
</evidence>
<accession>A0ABY7T8N8</accession>
<gene>
    <name evidence="1" type="ORF">PQO05_22870</name>
</gene>
<evidence type="ECO:0000313" key="1">
    <source>
        <dbReference type="EMBL" id="WCT11587.1"/>
    </source>
</evidence>